<keyword evidence="4" id="KW-1185">Reference proteome</keyword>
<feature type="compositionally biased region" description="Basic and acidic residues" evidence="1">
    <location>
        <begin position="28"/>
        <end position="39"/>
    </location>
</feature>
<proteinExistence type="predicted"/>
<protein>
    <submittedName>
        <fullName evidence="3">Uncharacterized protein</fullName>
    </submittedName>
</protein>
<keyword evidence="2" id="KW-0732">Signal</keyword>
<dbReference type="PATRIC" id="fig|1347342.6.peg.450"/>
<accession>T2KIA1</accession>
<reference evidence="3 4" key="1">
    <citation type="journal article" date="2013" name="Appl. Environ. Microbiol.">
        <title>The genome of the alga-associated marine flavobacterium Formosa agariphila KMM 3901T reveals a broad potential for degradation of algal polysaccharides.</title>
        <authorList>
            <person name="Mann A.J."/>
            <person name="Hahnke R.L."/>
            <person name="Huang S."/>
            <person name="Werner J."/>
            <person name="Xing P."/>
            <person name="Barbeyron T."/>
            <person name="Huettel B."/>
            <person name="Stueber K."/>
            <person name="Reinhardt R."/>
            <person name="Harder J."/>
            <person name="Gloeckner F.O."/>
            <person name="Amann R.I."/>
            <person name="Teeling H."/>
        </authorList>
    </citation>
    <scope>NUCLEOTIDE SEQUENCE [LARGE SCALE GENOMIC DNA]</scope>
    <source>
        <strain evidence="4">DSM 15362 / KCTC 12365 / LMG 23005 / KMM 3901</strain>
    </source>
</reference>
<dbReference type="RefSeq" id="WP_197539165.1">
    <property type="nucleotide sequence ID" value="NZ_HG315671.1"/>
</dbReference>
<dbReference type="AlphaFoldDB" id="T2KIA1"/>
<name>T2KIA1_FORAG</name>
<evidence type="ECO:0000256" key="1">
    <source>
        <dbReference type="SAM" id="MobiDB-lite"/>
    </source>
</evidence>
<feature type="chain" id="PRO_5004602716" evidence="2">
    <location>
        <begin position="24"/>
        <end position="82"/>
    </location>
</feature>
<evidence type="ECO:0000313" key="3">
    <source>
        <dbReference type="EMBL" id="CDF78158.1"/>
    </source>
</evidence>
<gene>
    <name evidence="3" type="ORF">BN863_4460</name>
</gene>
<evidence type="ECO:0000256" key="2">
    <source>
        <dbReference type="SAM" id="SignalP"/>
    </source>
</evidence>
<dbReference type="HOGENOM" id="CLU_2553289_0_0_10"/>
<feature type="region of interest" description="Disordered" evidence="1">
    <location>
        <begin position="24"/>
        <end position="54"/>
    </location>
</feature>
<evidence type="ECO:0000313" key="4">
    <source>
        <dbReference type="Proteomes" id="UP000016160"/>
    </source>
</evidence>
<dbReference type="EMBL" id="HG315671">
    <property type="protein sequence ID" value="CDF78158.1"/>
    <property type="molecule type" value="Genomic_DNA"/>
</dbReference>
<dbReference type="STRING" id="1347342.BN863_4460"/>
<sequence>MKLTLLRVIVLSVFCLVTSNSFAQDATKSTKKETKEAKKAAKKAKKEAPPEKGTIYFSPVPVIGANPAFGFIYGAGASVSGF</sequence>
<feature type="signal peptide" evidence="2">
    <location>
        <begin position="1"/>
        <end position="23"/>
    </location>
</feature>
<organism evidence="3 4">
    <name type="scientific">Formosa agariphila (strain DSM 15362 / KCTC 12365 / LMG 23005 / KMM 3901 / M-2Alg 35-1)</name>
    <dbReference type="NCBI Taxonomy" id="1347342"/>
    <lineage>
        <taxon>Bacteria</taxon>
        <taxon>Pseudomonadati</taxon>
        <taxon>Bacteroidota</taxon>
        <taxon>Flavobacteriia</taxon>
        <taxon>Flavobacteriales</taxon>
        <taxon>Flavobacteriaceae</taxon>
        <taxon>Formosa</taxon>
    </lineage>
</organism>
<dbReference type="Proteomes" id="UP000016160">
    <property type="component" value="Chromosome"/>
</dbReference>